<reference evidence="3" key="1">
    <citation type="journal article" date="2019" name="Int. J. Syst. Evol. Microbiol.">
        <title>The Global Catalogue of Microorganisms (GCM) 10K type strain sequencing project: providing services to taxonomists for standard genome sequencing and annotation.</title>
        <authorList>
            <consortium name="The Broad Institute Genomics Platform"/>
            <consortium name="The Broad Institute Genome Sequencing Center for Infectious Disease"/>
            <person name="Wu L."/>
            <person name="Ma J."/>
        </authorList>
    </citation>
    <scope>NUCLEOTIDE SEQUENCE [LARGE SCALE GENOMIC DNA]</scope>
    <source>
        <strain evidence="3">JCM 16924</strain>
    </source>
</reference>
<sequence length="69" mass="7645">MLTYALPDQPRAADLEERGDDEEGGGAEDEHAVQLSMRVQGVVRHLMGCAWGGPRVGYIPYWPRLTTDC</sequence>
<gene>
    <name evidence="2" type="ORF">GCM10022232_90830</name>
</gene>
<name>A0ABP7TSX7_9ACTN</name>
<dbReference type="EMBL" id="BAAAZX010000051">
    <property type="protein sequence ID" value="GAA4030753.1"/>
    <property type="molecule type" value="Genomic_DNA"/>
</dbReference>
<evidence type="ECO:0000313" key="2">
    <source>
        <dbReference type="EMBL" id="GAA4030753.1"/>
    </source>
</evidence>
<keyword evidence="3" id="KW-1185">Reference proteome</keyword>
<feature type="compositionally biased region" description="Acidic residues" evidence="1">
    <location>
        <begin position="17"/>
        <end position="27"/>
    </location>
</feature>
<accession>A0ABP7TSX7</accession>
<feature type="region of interest" description="Disordered" evidence="1">
    <location>
        <begin position="1"/>
        <end position="32"/>
    </location>
</feature>
<proteinExistence type="predicted"/>
<comment type="caution">
    <text evidence="2">The sequence shown here is derived from an EMBL/GenBank/DDBJ whole genome shotgun (WGS) entry which is preliminary data.</text>
</comment>
<dbReference type="Proteomes" id="UP001500456">
    <property type="component" value="Unassembled WGS sequence"/>
</dbReference>
<evidence type="ECO:0000256" key="1">
    <source>
        <dbReference type="SAM" id="MobiDB-lite"/>
    </source>
</evidence>
<protein>
    <submittedName>
        <fullName evidence="2">Uncharacterized protein</fullName>
    </submittedName>
</protein>
<organism evidence="2 3">
    <name type="scientific">Streptomyces plumbiresistens</name>
    <dbReference type="NCBI Taxonomy" id="511811"/>
    <lineage>
        <taxon>Bacteria</taxon>
        <taxon>Bacillati</taxon>
        <taxon>Actinomycetota</taxon>
        <taxon>Actinomycetes</taxon>
        <taxon>Kitasatosporales</taxon>
        <taxon>Streptomycetaceae</taxon>
        <taxon>Streptomyces</taxon>
    </lineage>
</organism>
<evidence type="ECO:0000313" key="3">
    <source>
        <dbReference type="Proteomes" id="UP001500456"/>
    </source>
</evidence>